<dbReference type="AlphaFoldDB" id="A0A9W4SHU2"/>
<dbReference type="Proteomes" id="UP001153678">
    <property type="component" value="Unassembled WGS sequence"/>
</dbReference>
<name>A0A9W4SHU2_9GLOM</name>
<proteinExistence type="predicted"/>
<keyword evidence="2" id="KW-1185">Reference proteome</keyword>
<dbReference type="EMBL" id="CAMKVN010000595">
    <property type="protein sequence ID" value="CAI2169518.1"/>
    <property type="molecule type" value="Genomic_DNA"/>
</dbReference>
<comment type="caution">
    <text evidence="1">The sequence shown here is derived from an EMBL/GenBank/DDBJ whole genome shotgun (WGS) entry which is preliminary data.</text>
</comment>
<organism evidence="1 2">
    <name type="scientific">Funneliformis geosporum</name>
    <dbReference type="NCBI Taxonomy" id="1117311"/>
    <lineage>
        <taxon>Eukaryota</taxon>
        <taxon>Fungi</taxon>
        <taxon>Fungi incertae sedis</taxon>
        <taxon>Mucoromycota</taxon>
        <taxon>Glomeromycotina</taxon>
        <taxon>Glomeromycetes</taxon>
        <taxon>Glomerales</taxon>
        <taxon>Glomeraceae</taxon>
        <taxon>Funneliformis</taxon>
    </lineage>
</organism>
<sequence length="228" mass="26170">MKAIKFQMQIPSNTTLYLGPIYDQNALEVLSSDINIRTNSNSLYRQQSNAQNAEMIIPIHSLQLVSTYQASHNSLRDHLTNSQEGINKDNCAVFGSYTNAFSVSDYQNVFGSYTSTFSVSDFSGDEDCVQDVKHFNEKASKLKWTAKSTKSLLLFLRRHKEVLKHLVEKRGGSGNIKKELWTRASITVSDDEDKYLPEQCEFKWKNIKQAYKHNPHYRYNSEINAILK</sequence>
<evidence type="ECO:0000313" key="1">
    <source>
        <dbReference type="EMBL" id="CAI2169518.1"/>
    </source>
</evidence>
<reference evidence="1" key="1">
    <citation type="submission" date="2022-08" db="EMBL/GenBank/DDBJ databases">
        <authorList>
            <person name="Kallberg Y."/>
            <person name="Tangrot J."/>
            <person name="Rosling A."/>
        </authorList>
    </citation>
    <scope>NUCLEOTIDE SEQUENCE</scope>
    <source>
        <strain evidence="1">Wild A</strain>
    </source>
</reference>
<gene>
    <name evidence="1" type="ORF">FWILDA_LOCUS4119</name>
</gene>
<dbReference type="Gene3D" id="1.10.10.60">
    <property type="entry name" value="Homeodomain-like"/>
    <property type="match status" value="1"/>
</dbReference>
<accession>A0A9W4SHU2</accession>
<protein>
    <submittedName>
        <fullName evidence="1">11937_t:CDS:1</fullName>
    </submittedName>
</protein>
<evidence type="ECO:0000313" key="2">
    <source>
        <dbReference type="Proteomes" id="UP001153678"/>
    </source>
</evidence>
<dbReference type="OrthoDB" id="2325336at2759"/>